<dbReference type="InterPro" id="IPR036396">
    <property type="entry name" value="Cyt_P450_sf"/>
</dbReference>
<evidence type="ECO:0000256" key="5">
    <source>
        <dbReference type="ARBA" id="ARBA00023004"/>
    </source>
</evidence>
<evidence type="ECO:0000313" key="8">
    <source>
        <dbReference type="Proteomes" id="UP000297777"/>
    </source>
</evidence>
<dbReference type="InterPro" id="IPR002401">
    <property type="entry name" value="Cyt_P450_E_grp-I"/>
</dbReference>
<keyword evidence="3" id="KW-0349">Heme</keyword>
<name>A0A4Z1EZE1_9HELO</name>
<dbReference type="Gene3D" id="1.10.630.10">
    <property type="entry name" value="Cytochrome P450"/>
    <property type="match status" value="1"/>
</dbReference>
<evidence type="ECO:0000256" key="2">
    <source>
        <dbReference type="ARBA" id="ARBA00010617"/>
    </source>
</evidence>
<dbReference type="AlphaFoldDB" id="A0A4Z1EZE1"/>
<evidence type="ECO:0000256" key="4">
    <source>
        <dbReference type="ARBA" id="ARBA00022723"/>
    </source>
</evidence>
<dbReference type="GO" id="GO:0004497">
    <property type="term" value="F:monooxygenase activity"/>
    <property type="evidence" value="ECO:0007669"/>
    <property type="project" value="InterPro"/>
</dbReference>
<dbReference type="GO" id="GO:0005506">
    <property type="term" value="F:iron ion binding"/>
    <property type="evidence" value="ECO:0007669"/>
    <property type="project" value="InterPro"/>
</dbReference>
<proteinExistence type="inferred from homology"/>
<dbReference type="GO" id="GO:0016705">
    <property type="term" value="F:oxidoreductase activity, acting on paired donors, with incorporation or reduction of molecular oxygen"/>
    <property type="evidence" value="ECO:0007669"/>
    <property type="project" value="InterPro"/>
</dbReference>
<keyword evidence="6" id="KW-0843">Virulence</keyword>
<evidence type="ECO:0000256" key="6">
    <source>
        <dbReference type="ARBA" id="ARBA00023026"/>
    </source>
</evidence>
<evidence type="ECO:0008006" key="9">
    <source>
        <dbReference type="Google" id="ProtNLM"/>
    </source>
</evidence>
<comment type="caution">
    <text evidence="7">The sequence shown here is derived from an EMBL/GenBank/DDBJ whole genome shotgun (WGS) entry which is preliminary data.</text>
</comment>
<protein>
    <recommendedName>
        <fullName evidence="9">Cytochrome P450</fullName>
    </recommendedName>
</protein>
<organism evidence="7 8">
    <name type="scientific">Botrytis tulipae</name>
    <dbReference type="NCBI Taxonomy" id="87230"/>
    <lineage>
        <taxon>Eukaryota</taxon>
        <taxon>Fungi</taxon>
        <taxon>Dikarya</taxon>
        <taxon>Ascomycota</taxon>
        <taxon>Pezizomycotina</taxon>
        <taxon>Leotiomycetes</taxon>
        <taxon>Helotiales</taxon>
        <taxon>Sclerotiniaceae</taxon>
        <taxon>Botrytis</taxon>
    </lineage>
</organism>
<dbReference type="Pfam" id="PF00067">
    <property type="entry name" value="p450"/>
    <property type="match status" value="1"/>
</dbReference>
<reference evidence="7 8" key="1">
    <citation type="submission" date="2017-12" db="EMBL/GenBank/DDBJ databases">
        <title>Comparative genomics of Botrytis spp.</title>
        <authorList>
            <person name="Valero-Jimenez C.A."/>
            <person name="Tapia P."/>
            <person name="Veloso J."/>
            <person name="Silva-Moreno E."/>
            <person name="Staats M."/>
            <person name="Valdes J.H."/>
            <person name="Van Kan J.A.L."/>
        </authorList>
    </citation>
    <scope>NUCLEOTIDE SEQUENCE [LARGE SCALE GENOMIC DNA]</scope>
    <source>
        <strain evidence="7 8">Bt9001</strain>
    </source>
</reference>
<comment type="similarity">
    <text evidence="2">Belongs to the cytochrome P450 family.</text>
</comment>
<dbReference type="InterPro" id="IPR050121">
    <property type="entry name" value="Cytochrome_P450_monoxygenase"/>
</dbReference>
<comment type="cofactor">
    <cofactor evidence="1">
        <name>heme</name>
        <dbReference type="ChEBI" id="CHEBI:30413"/>
    </cofactor>
</comment>
<dbReference type="PANTHER" id="PTHR24305:SF210">
    <property type="entry name" value="CYTOCHROME P450 MONOOXYGENASE ASQL-RELATED"/>
    <property type="match status" value="1"/>
</dbReference>
<dbReference type="EMBL" id="PQXH01000016">
    <property type="protein sequence ID" value="TGO17635.1"/>
    <property type="molecule type" value="Genomic_DNA"/>
</dbReference>
<evidence type="ECO:0000256" key="1">
    <source>
        <dbReference type="ARBA" id="ARBA00001971"/>
    </source>
</evidence>
<evidence type="ECO:0000313" key="7">
    <source>
        <dbReference type="EMBL" id="TGO17635.1"/>
    </source>
</evidence>
<keyword evidence="8" id="KW-1185">Reference proteome</keyword>
<dbReference type="Proteomes" id="UP000297777">
    <property type="component" value="Unassembled WGS sequence"/>
</dbReference>
<keyword evidence="4" id="KW-0479">Metal-binding</keyword>
<evidence type="ECO:0000256" key="3">
    <source>
        <dbReference type="ARBA" id="ARBA00022617"/>
    </source>
</evidence>
<keyword evidence="5" id="KW-0408">Iron</keyword>
<dbReference type="GO" id="GO:0020037">
    <property type="term" value="F:heme binding"/>
    <property type="evidence" value="ECO:0007669"/>
    <property type="project" value="InterPro"/>
</dbReference>
<accession>A0A4Z1EZE1</accession>
<dbReference type="InterPro" id="IPR001128">
    <property type="entry name" value="Cyt_P450"/>
</dbReference>
<dbReference type="PANTHER" id="PTHR24305">
    <property type="entry name" value="CYTOCHROME P450"/>
    <property type="match status" value="1"/>
</dbReference>
<sequence>MSHDEIEGIATVMIIAGSETTASALCGATYYTLKHPKVLSAATSEVRKIFKTVNNIDMVSVRDLPYINTTIEEALRMYPLTPSTLPRRTRSEGEIINGTFIPGIISVGVNHWAAYHGAKNFADPDTFDPARWSTPPPDK</sequence>
<gene>
    <name evidence="7" type="ORF">BTUL_0016g01030</name>
</gene>
<dbReference type="SUPFAM" id="SSF48264">
    <property type="entry name" value="Cytochrome P450"/>
    <property type="match status" value="1"/>
</dbReference>
<dbReference type="PRINTS" id="PR00463">
    <property type="entry name" value="EP450I"/>
</dbReference>
<dbReference type="OrthoDB" id="1470350at2759"/>